<evidence type="ECO:0000313" key="3">
    <source>
        <dbReference type="Proteomes" id="UP001596065"/>
    </source>
</evidence>
<name>A0ABW0WPZ0_STRNO</name>
<feature type="region of interest" description="Disordered" evidence="1">
    <location>
        <begin position="90"/>
        <end position="123"/>
    </location>
</feature>
<evidence type="ECO:0000256" key="1">
    <source>
        <dbReference type="SAM" id="MobiDB-lite"/>
    </source>
</evidence>
<evidence type="ECO:0008006" key="4">
    <source>
        <dbReference type="Google" id="ProtNLM"/>
    </source>
</evidence>
<organism evidence="2 3">
    <name type="scientific">Streptomyces nogalater</name>
    <dbReference type="NCBI Taxonomy" id="38314"/>
    <lineage>
        <taxon>Bacteria</taxon>
        <taxon>Bacillati</taxon>
        <taxon>Actinomycetota</taxon>
        <taxon>Actinomycetes</taxon>
        <taxon>Kitasatosporales</taxon>
        <taxon>Streptomycetaceae</taxon>
        <taxon>Streptomyces</taxon>
    </lineage>
</organism>
<sequence>MYEINGDESGPVIETAELSDQTSLNYRPSMISTASAATKVSVECPETGAAHPASWPLRHRSRGDMNTRITTTGICAAALLALTACSSGSDDAEPMPIEASTPKTSPTPSDDWSAAEKTAGIPPEPTAAKRAELLRALAAANPDIVKYEDKAVDAARNQCRSINGGGNKLDWAASQRFTYKDVTTTEAQGKQINEALKGIGFCEV</sequence>
<proteinExistence type="predicted"/>
<evidence type="ECO:0000313" key="2">
    <source>
        <dbReference type="EMBL" id="MFC5660283.1"/>
    </source>
</evidence>
<protein>
    <recommendedName>
        <fullName evidence="4">DUF732 domain-containing protein</fullName>
    </recommendedName>
</protein>
<gene>
    <name evidence="2" type="ORF">ACFP3J_33065</name>
</gene>
<dbReference type="RefSeq" id="WP_344350991.1">
    <property type="nucleotide sequence ID" value="NZ_BAAASM010000040.1"/>
</dbReference>
<reference evidence="3" key="1">
    <citation type="journal article" date="2019" name="Int. J. Syst. Evol. Microbiol.">
        <title>The Global Catalogue of Microorganisms (GCM) 10K type strain sequencing project: providing services to taxonomists for standard genome sequencing and annotation.</title>
        <authorList>
            <consortium name="The Broad Institute Genomics Platform"/>
            <consortium name="The Broad Institute Genome Sequencing Center for Infectious Disease"/>
            <person name="Wu L."/>
            <person name="Ma J."/>
        </authorList>
    </citation>
    <scope>NUCLEOTIDE SEQUENCE [LARGE SCALE GENOMIC DNA]</scope>
    <source>
        <strain evidence="3">KCTC 5701</strain>
    </source>
</reference>
<comment type="caution">
    <text evidence="2">The sequence shown here is derived from an EMBL/GenBank/DDBJ whole genome shotgun (WGS) entry which is preliminary data.</text>
</comment>
<accession>A0ABW0WPZ0</accession>
<dbReference type="EMBL" id="JBHSOE010000091">
    <property type="protein sequence ID" value="MFC5660283.1"/>
    <property type="molecule type" value="Genomic_DNA"/>
</dbReference>
<feature type="compositionally biased region" description="Polar residues" evidence="1">
    <location>
        <begin position="101"/>
        <end position="110"/>
    </location>
</feature>
<dbReference type="Proteomes" id="UP001596065">
    <property type="component" value="Unassembled WGS sequence"/>
</dbReference>
<keyword evidence="3" id="KW-1185">Reference proteome</keyword>